<sequence>MLADTHFFPRPTIFRCAVALILTLPMTSQAVASDIGCDAKRKHLEQQLAQANASGQSHHAAGLRRALSAVEEHCTTASLIDDSRQTLADLEDERKEQREALDEATQDDDREDIAKHQRKLKRLDAEIISEQHRLTALEALEE</sequence>
<feature type="compositionally biased region" description="Acidic residues" evidence="1">
    <location>
        <begin position="102"/>
        <end position="111"/>
    </location>
</feature>
<organism evidence="3 4">
    <name type="scientific">Salinicola corii</name>
    <dbReference type="NCBI Taxonomy" id="2606937"/>
    <lineage>
        <taxon>Bacteria</taxon>
        <taxon>Pseudomonadati</taxon>
        <taxon>Pseudomonadota</taxon>
        <taxon>Gammaproteobacteria</taxon>
        <taxon>Oceanospirillales</taxon>
        <taxon>Halomonadaceae</taxon>
        <taxon>Salinicola</taxon>
    </lineage>
</organism>
<name>A0A640WGT1_9GAMM</name>
<dbReference type="InterPro" id="IPR009468">
    <property type="entry name" value="DUF1090"/>
</dbReference>
<dbReference type="EMBL" id="VTPX01000002">
    <property type="protein sequence ID" value="KAA0019596.1"/>
    <property type="molecule type" value="Genomic_DNA"/>
</dbReference>
<reference evidence="3 4" key="1">
    <citation type="submission" date="2019-08" db="EMBL/GenBank/DDBJ databases">
        <title>Bioinformatics analysis of the strain L3 and L5.</title>
        <authorList>
            <person name="Li X."/>
        </authorList>
    </citation>
    <scope>NUCLEOTIDE SEQUENCE [LARGE SCALE GENOMIC DNA]</scope>
    <source>
        <strain evidence="3 4">L3</strain>
    </source>
</reference>
<feature type="compositionally biased region" description="Basic and acidic residues" evidence="1">
    <location>
        <begin position="92"/>
        <end position="101"/>
    </location>
</feature>
<evidence type="ECO:0000313" key="4">
    <source>
        <dbReference type="Proteomes" id="UP000466024"/>
    </source>
</evidence>
<keyword evidence="4" id="KW-1185">Reference proteome</keyword>
<feature type="region of interest" description="Disordered" evidence="1">
    <location>
        <begin position="81"/>
        <end position="113"/>
    </location>
</feature>
<dbReference type="Proteomes" id="UP000466024">
    <property type="component" value="Unassembled WGS sequence"/>
</dbReference>
<comment type="caution">
    <text evidence="3">The sequence shown here is derived from an EMBL/GenBank/DDBJ whole genome shotgun (WGS) entry which is preliminary data.</text>
</comment>
<dbReference type="RefSeq" id="WP_149434200.1">
    <property type="nucleotide sequence ID" value="NZ_VTPX01000002.1"/>
</dbReference>
<protein>
    <submittedName>
        <fullName evidence="3">DUF1090 domain-containing protein</fullName>
    </submittedName>
</protein>
<dbReference type="AlphaFoldDB" id="A0A640WGT1"/>
<gene>
    <name evidence="3" type="ORF">F0A16_04435</name>
</gene>
<evidence type="ECO:0000256" key="2">
    <source>
        <dbReference type="SAM" id="SignalP"/>
    </source>
</evidence>
<dbReference type="Pfam" id="PF06476">
    <property type="entry name" value="DUF1090"/>
    <property type="match status" value="1"/>
</dbReference>
<evidence type="ECO:0000256" key="1">
    <source>
        <dbReference type="SAM" id="MobiDB-lite"/>
    </source>
</evidence>
<feature type="signal peptide" evidence="2">
    <location>
        <begin position="1"/>
        <end position="32"/>
    </location>
</feature>
<accession>A0A640WGT1</accession>
<evidence type="ECO:0000313" key="3">
    <source>
        <dbReference type="EMBL" id="KAA0019596.1"/>
    </source>
</evidence>
<feature type="chain" id="PRO_5024988760" evidence="2">
    <location>
        <begin position="33"/>
        <end position="142"/>
    </location>
</feature>
<proteinExistence type="predicted"/>
<keyword evidence="2" id="KW-0732">Signal</keyword>